<dbReference type="Pfam" id="PF26639">
    <property type="entry name" value="Het-6_barrel"/>
    <property type="match status" value="1"/>
</dbReference>
<dbReference type="InterPro" id="IPR010730">
    <property type="entry name" value="HET"/>
</dbReference>
<dbReference type="EMBL" id="ML977742">
    <property type="protein sequence ID" value="KAF1992986.1"/>
    <property type="molecule type" value="Genomic_DNA"/>
</dbReference>
<sequence length="742" mass="83515">MAVNLAHIKADPPRLPTQIFIPNDYSIYRGLDIAQKQFRLLAIWPGAGESPLKCSLLTRKLEELETTYFALSYCWGDLTDTEQIELVHCFCLREEDDLDFPQLFHVTRSLGGALRRIRSPDQYRIIWADAICINQGDLAERSSQVPLMAEIYKRAEAVFVWLGPGDEESDIAGKLIDELVQAARDINLFDSDGRLRIRIDSVEPAEELSLLHTYGISEDFALRCLASYFAKPWFRRVWVIQEVISAKDAVVLCGDSAVRWSGVLLARRWMELRLEQFLDGPLKDCARGGEFTLPEVWGLLYDHGGHAGLQELLAWVRIFESSDPRDRIYATLNLSNELQPFFNGPPMPPVDYTKTFAEVYNSFTRYLIERHENLNVLSMNVMTSGRSQLVYRPNNVETVENLFSDDSDLQSPYKVVNTTFGGVRDVLPGWVPDFRIKVDPFSHIGHRLLYSAAAETKVDMLSSSSPRYLRLRGVQFDRVRRVTNASFRFNRALDIYLGEHSNGVRLVWEGLVSKLTEYPTGESLLLAFLLTITCVVPADIEDIFRTGETVGGSAKAGRNLPSEQSETQPIGTNPPRSHGNNTFIDRRKAFIEHLDKLDHEGLALPAVLQDAIVDSWVRSIGPQSCDRRRLFVSEAGYIGLGPADTEPGDYLAVLFGGDTPYVLRDQDGYCGETIMWTSEPVPGSYETGIGAMLGPVPKVTDEEKEDIVCKFIGECYVHGKMDGSVIAEQRKNQLPSHIFSLL</sequence>
<evidence type="ECO:0000313" key="3">
    <source>
        <dbReference type="EMBL" id="KAF1992986.1"/>
    </source>
</evidence>
<dbReference type="PANTHER" id="PTHR24148">
    <property type="entry name" value="ANKYRIN REPEAT DOMAIN-CONTAINING PROTEIN 39 HOMOLOG-RELATED"/>
    <property type="match status" value="1"/>
</dbReference>
<gene>
    <name evidence="3" type="ORF">P154DRAFT_528099</name>
</gene>
<accession>A0A6A5W5S4</accession>
<keyword evidence="4" id="KW-1185">Reference proteome</keyword>
<reference evidence="3" key="1">
    <citation type="journal article" date="2020" name="Stud. Mycol.">
        <title>101 Dothideomycetes genomes: a test case for predicting lifestyles and emergence of pathogens.</title>
        <authorList>
            <person name="Haridas S."/>
            <person name="Albert R."/>
            <person name="Binder M."/>
            <person name="Bloem J."/>
            <person name="Labutti K."/>
            <person name="Salamov A."/>
            <person name="Andreopoulos B."/>
            <person name="Baker S."/>
            <person name="Barry K."/>
            <person name="Bills G."/>
            <person name="Bluhm B."/>
            <person name="Cannon C."/>
            <person name="Castanera R."/>
            <person name="Culley D."/>
            <person name="Daum C."/>
            <person name="Ezra D."/>
            <person name="Gonzalez J."/>
            <person name="Henrissat B."/>
            <person name="Kuo A."/>
            <person name="Liang C."/>
            <person name="Lipzen A."/>
            <person name="Lutzoni F."/>
            <person name="Magnuson J."/>
            <person name="Mondo S."/>
            <person name="Nolan M."/>
            <person name="Ohm R."/>
            <person name="Pangilinan J."/>
            <person name="Park H.-J."/>
            <person name="Ramirez L."/>
            <person name="Alfaro M."/>
            <person name="Sun H."/>
            <person name="Tritt A."/>
            <person name="Yoshinaga Y."/>
            <person name="Zwiers L.-H."/>
            <person name="Turgeon B."/>
            <person name="Goodwin S."/>
            <person name="Spatafora J."/>
            <person name="Crous P."/>
            <person name="Grigoriev I."/>
        </authorList>
    </citation>
    <scope>NUCLEOTIDE SEQUENCE</scope>
    <source>
        <strain evidence="3">CBS 123094</strain>
    </source>
</reference>
<name>A0A6A5W5S4_9PLEO</name>
<dbReference type="InterPro" id="IPR052895">
    <property type="entry name" value="HetReg/Transcr_Mod"/>
</dbReference>
<evidence type="ECO:0000313" key="4">
    <source>
        <dbReference type="Proteomes" id="UP000799779"/>
    </source>
</evidence>
<evidence type="ECO:0000259" key="2">
    <source>
        <dbReference type="Pfam" id="PF06985"/>
    </source>
</evidence>
<protein>
    <submittedName>
        <fullName evidence="3">HET-domain-containing protein</fullName>
    </submittedName>
</protein>
<proteinExistence type="predicted"/>
<feature type="domain" description="Heterokaryon incompatibility" evidence="2">
    <location>
        <begin position="68"/>
        <end position="242"/>
    </location>
</feature>
<organism evidence="3 4">
    <name type="scientific">Amniculicola lignicola CBS 123094</name>
    <dbReference type="NCBI Taxonomy" id="1392246"/>
    <lineage>
        <taxon>Eukaryota</taxon>
        <taxon>Fungi</taxon>
        <taxon>Dikarya</taxon>
        <taxon>Ascomycota</taxon>
        <taxon>Pezizomycotina</taxon>
        <taxon>Dothideomycetes</taxon>
        <taxon>Pleosporomycetidae</taxon>
        <taxon>Pleosporales</taxon>
        <taxon>Amniculicolaceae</taxon>
        <taxon>Amniculicola</taxon>
    </lineage>
</organism>
<evidence type="ECO:0000256" key="1">
    <source>
        <dbReference type="SAM" id="MobiDB-lite"/>
    </source>
</evidence>
<dbReference type="Proteomes" id="UP000799779">
    <property type="component" value="Unassembled WGS sequence"/>
</dbReference>
<dbReference type="AlphaFoldDB" id="A0A6A5W5S4"/>
<dbReference type="OrthoDB" id="5386682at2759"/>
<feature type="compositionally biased region" description="Polar residues" evidence="1">
    <location>
        <begin position="561"/>
        <end position="581"/>
    </location>
</feature>
<dbReference type="Pfam" id="PF06985">
    <property type="entry name" value="HET"/>
    <property type="match status" value="1"/>
</dbReference>
<dbReference type="PANTHER" id="PTHR24148:SF64">
    <property type="entry name" value="HETEROKARYON INCOMPATIBILITY DOMAIN-CONTAINING PROTEIN"/>
    <property type="match status" value="1"/>
</dbReference>
<feature type="region of interest" description="Disordered" evidence="1">
    <location>
        <begin position="550"/>
        <end position="581"/>
    </location>
</feature>